<dbReference type="GeneID" id="28858675"/>
<dbReference type="RefSeq" id="XP_018136926.1">
    <property type="nucleotide sequence ID" value="XM_018294681.1"/>
</dbReference>
<feature type="region of interest" description="Disordered" evidence="1">
    <location>
        <begin position="36"/>
        <end position="58"/>
    </location>
</feature>
<dbReference type="Proteomes" id="UP000078397">
    <property type="component" value="Unassembled WGS sequence"/>
</dbReference>
<gene>
    <name evidence="2" type="ORF">VFPPC_16929</name>
</gene>
<organism evidence="2 3">
    <name type="scientific">Pochonia chlamydosporia 170</name>
    <dbReference type="NCBI Taxonomy" id="1380566"/>
    <lineage>
        <taxon>Eukaryota</taxon>
        <taxon>Fungi</taxon>
        <taxon>Dikarya</taxon>
        <taxon>Ascomycota</taxon>
        <taxon>Pezizomycotina</taxon>
        <taxon>Sordariomycetes</taxon>
        <taxon>Hypocreomycetidae</taxon>
        <taxon>Hypocreales</taxon>
        <taxon>Clavicipitaceae</taxon>
        <taxon>Pochonia</taxon>
    </lineage>
</organism>
<reference evidence="2 3" key="1">
    <citation type="journal article" date="2016" name="PLoS Pathog.">
        <title>Biosynthesis of antibiotic leucinostatins in bio-control fungus Purpureocillium lilacinum and their inhibition on phytophthora revealed by genome mining.</title>
        <authorList>
            <person name="Wang G."/>
            <person name="Liu Z."/>
            <person name="Lin R."/>
            <person name="Li E."/>
            <person name="Mao Z."/>
            <person name="Ling J."/>
            <person name="Yang Y."/>
            <person name="Yin W.B."/>
            <person name="Xie B."/>
        </authorList>
    </citation>
    <scope>NUCLEOTIDE SEQUENCE [LARGE SCALE GENOMIC DNA]</scope>
    <source>
        <strain evidence="2">170</strain>
    </source>
</reference>
<keyword evidence="3" id="KW-1185">Reference proteome</keyword>
<dbReference type="KEGG" id="pchm:VFPPC_16929"/>
<evidence type="ECO:0000313" key="2">
    <source>
        <dbReference type="EMBL" id="OAQ58829.1"/>
    </source>
</evidence>
<sequence>MESIDPGHQLRSVIFRPIQSCPGLYCTVLLSHRSADEGPQLSTGRMASECPTSAKGHQ</sequence>
<evidence type="ECO:0000256" key="1">
    <source>
        <dbReference type="SAM" id="MobiDB-lite"/>
    </source>
</evidence>
<proteinExistence type="predicted"/>
<protein>
    <submittedName>
        <fullName evidence="2">Uncharacterized protein</fullName>
    </submittedName>
</protein>
<name>A0A179F107_METCM</name>
<dbReference type="EMBL" id="LSBJ02000013">
    <property type="protein sequence ID" value="OAQ58829.1"/>
    <property type="molecule type" value="Genomic_DNA"/>
</dbReference>
<dbReference type="AlphaFoldDB" id="A0A179F107"/>
<accession>A0A179F107</accession>
<comment type="caution">
    <text evidence="2">The sequence shown here is derived from an EMBL/GenBank/DDBJ whole genome shotgun (WGS) entry which is preliminary data.</text>
</comment>
<evidence type="ECO:0000313" key="3">
    <source>
        <dbReference type="Proteomes" id="UP000078397"/>
    </source>
</evidence>